<feature type="transmembrane region" description="Helical" evidence="1">
    <location>
        <begin position="97"/>
        <end position="127"/>
    </location>
</feature>
<reference evidence="2 3" key="1">
    <citation type="submission" date="2020-01" db="EMBL/GenBank/DDBJ databases">
        <authorList>
            <person name="Gulvik C.A."/>
            <person name="Batra D.G."/>
        </authorList>
    </citation>
    <scope>NUCLEOTIDE SEQUENCE [LARGE SCALE GENOMIC DNA]</scope>
    <source>
        <strain evidence="2 3">W9323</strain>
    </source>
</reference>
<feature type="transmembrane region" description="Helical" evidence="1">
    <location>
        <begin position="51"/>
        <end position="76"/>
    </location>
</feature>
<organism evidence="2 3">
    <name type="scientific">Kroppenstedtia pulmonis</name>
    <dbReference type="NCBI Taxonomy" id="1380685"/>
    <lineage>
        <taxon>Bacteria</taxon>
        <taxon>Bacillati</taxon>
        <taxon>Bacillota</taxon>
        <taxon>Bacilli</taxon>
        <taxon>Bacillales</taxon>
        <taxon>Thermoactinomycetaceae</taxon>
        <taxon>Kroppenstedtia</taxon>
    </lineage>
</organism>
<evidence type="ECO:0000313" key="3">
    <source>
        <dbReference type="Proteomes" id="UP000503088"/>
    </source>
</evidence>
<dbReference type="Pfam" id="PF12730">
    <property type="entry name" value="ABC2_membrane_4"/>
    <property type="match status" value="1"/>
</dbReference>
<dbReference type="AlphaFoldDB" id="A0A7D3XPM0"/>
<accession>A0A7D3XPM0</accession>
<gene>
    <name evidence="2" type="ORF">GXN76_03345</name>
</gene>
<dbReference type="RefSeq" id="WP_173220501.1">
    <property type="nucleotide sequence ID" value="NZ_CP048104.1"/>
</dbReference>
<dbReference type="Proteomes" id="UP000503088">
    <property type="component" value="Chromosome"/>
</dbReference>
<keyword evidence="1" id="KW-0812">Transmembrane</keyword>
<proteinExistence type="predicted"/>
<feature type="transmembrane region" description="Helical" evidence="1">
    <location>
        <begin position="204"/>
        <end position="223"/>
    </location>
</feature>
<dbReference type="KEGG" id="kpul:GXN76_03345"/>
<keyword evidence="3" id="KW-1185">Reference proteome</keyword>
<feature type="transmembrane region" description="Helical" evidence="1">
    <location>
        <begin position="174"/>
        <end position="192"/>
    </location>
</feature>
<protein>
    <submittedName>
        <fullName evidence="2">ABC transporter permease subunit</fullName>
    </submittedName>
</protein>
<feature type="transmembrane region" description="Helical" evidence="1">
    <location>
        <begin position="21"/>
        <end position="39"/>
    </location>
</feature>
<evidence type="ECO:0000313" key="2">
    <source>
        <dbReference type="EMBL" id="QKG83602.1"/>
    </source>
</evidence>
<name>A0A7D3XPM0_9BACL</name>
<dbReference type="EMBL" id="CP048104">
    <property type="protein sequence ID" value="QKG83602.1"/>
    <property type="molecule type" value="Genomic_DNA"/>
</dbReference>
<sequence>MLQLIKLEWKKHQMTRYFRSFAFCIIFIFGFVTLISVGDDVDGPMGSFQEFMYLITILSNITFIILGSVILSRLIISEFRTKTMQVLFTYPIQRKKLLLAKLILTYAFTAGSLFIGVWLMQILTYFLHPSVKLFEGTVTLQEVLATFPNTLSNALVMAAIALIPLFFGMRKKSTSSTITSAVIVGFIINTTISDGSESFSLTDVVFIPIILALIGLGIAYLSFHNIDAKDME</sequence>
<evidence type="ECO:0000256" key="1">
    <source>
        <dbReference type="SAM" id="Phobius"/>
    </source>
</evidence>
<keyword evidence="1" id="KW-1133">Transmembrane helix</keyword>
<keyword evidence="1" id="KW-0472">Membrane</keyword>
<feature type="transmembrane region" description="Helical" evidence="1">
    <location>
        <begin position="147"/>
        <end position="167"/>
    </location>
</feature>